<comment type="subcellular location">
    <subcellularLocation>
        <location evidence="1">Cell membrane</location>
        <topology evidence="1">Multi-pass membrane protein</topology>
    </subcellularLocation>
</comment>
<dbReference type="PANTHER" id="PTHR22911:SF137">
    <property type="entry name" value="SOLUTE CARRIER FAMILY 35 MEMBER G2-RELATED"/>
    <property type="match status" value="1"/>
</dbReference>
<feature type="domain" description="EamA" evidence="9">
    <location>
        <begin position="154"/>
        <end position="287"/>
    </location>
</feature>
<keyword evidence="3" id="KW-0813">Transport</keyword>
<feature type="transmembrane region" description="Helical" evidence="8">
    <location>
        <begin position="178"/>
        <end position="202"/>
    </location>
</feature>
<evidence type="ECO:0000256" key="2">
    <source>
        <dbReference type="ARBA" id="ARBA00007362"/>
    </source>
</evidence>
<feature type="transmembrane region" description="Helical" evidence="8">
    <location>
        <begin position="38"/>
        <end position="59"/>
    </location>
</feature>
<evidence type="ECO:0000313" key="10">
    <source>
        <dbReference type="EMBL" id="MCD5313117.1"/>
    </source>
</evidence>
<proteinExistence type="inferred from homology"/>
<name>A0A9X1NDS2_9ACTN</name>
<feature type="transmembrane region" description="Helical" evidence="8">
    <location>
        <begin position="98"/>
        <end position="120"/>
    </location>
</feature>
<accession>A0A9X1NDS2</accession>
<keyword evidence="4" id="KW-1003">Cell membrane</keyword>
<keyword evidence="5 8" id="KW-0812">Transmembrane</keyword>
<feature type="transmembrane region" description="Helical" evidence="8">
    <location>
        <begin position="71"/>
        <end position="92"/>
    </location>
</feature>
<evidence type="ECO:0000256" key="7">
    <source>
        <dbReference type="ARBA" id="ARBA00023136"/>
    </source>
</evidence>
<dbReference type="InterPro" id="IPR037185">
    <property type="entry name" value="EmrE-like"/>
</dbReference>
<feature type="transmembrane region" description="Helical" evidence="8">
    <location>
        <begin position="9"/>
        <end position="26"/>
    </location>
</feature>
<protein>
    <submittedName>
        <fullName evidence="10">EamA family transporter RarD</fullName>
    </submittedName>
</protein>
<dbReference type="AlphaFoldDB" id="A0A9X1NDS2"/>
<reference evidence="10" key="1">
    <citation type="submission" date="2021-11" db="EMBL/GenBank/DDBJ databases">
        <title>Streptomyces corallinus and Kineosporia corallina sp. nov., two new coral-derived marine actinobacteria.</title>
        <authorList>
            <person name="Buangrab K."/>
            <person name="Sutthacheep M."/>
            <person name="Yeemin T."/>
            <person name="Harunari E."/>
            <person name="Igarashi Y."/>
            <person name="Sripreechasak P."/>
            <person name="Kanchanasin P."/>
            <person name="Tanasupawat S."/>
            <person name="Phongsopitanun W."/>
        </authorList>
    </citation>
    <scope>NUCLEOTIDE SEQUENCE</scope>
    <source>
        <strain evidence="10">JCM 31032</strain>
    </source>
</reference>
<evidence type="ECO:0000256" key="3">
    <source>
        <dbReference type="ARBA" id="ARBA00022448"/>
    </source>
</evidence>
<gene>
    <name evidence="10" type="primary">rarD</name>
    <name evidence="10" type="ORF">LR394_19610</name>
</gene>
<evidence type="ECO:0000256" key="4">
    <source>
        <dbReference type="ARBA" id="ARBA00022475"/>
    </source>
</evidence>
<dbReference type="InterPro" id="IPR000620">
    <property type="entry name" value="EamA_dom"/>
</dbReference>
<keyword evidence="11" id="KW-1185">Reference proteome</keyword>
<organism evidence="10 11">
    <name type="scientific">Kineosporia babensis</name>
    <dbReference type="NCBI Taxonomy" id="499548"/>
    <lineage>
        <taxon>Bacteria</taxon>
        <taxon>Bacillati</taxon>
        <taxon>Actinomycetota</taxon>
        <taxon>Actinomycetes</taxon>
        <taxon>Kineosporiales</taxon>
        <taxon>Kineosporiaceae</taxon>
        <taxon>Kineosporia</taxon>
    </lineage>
</organism>
<sequence length="315" mass="33653">MNPEARKGIIYGFSSYLLWGCFPLYFRLLQESGALEVLAYRILFTGVICLVLVAALRSWQEMRGVLRNRRQMLLLGAAAFLIAGNWGVYIYAVNSDQVVEAALGYFLNPLVTVGLGVLVLRERLRPMQWVAVAIGLVAGVVLTVTYGHLPTIALALAGTFGTYGLLKKQVGSNGGVSALAGMSTESLVLAPFTIAGLVIIGFQGDSTFGHDAPWQALLLISTGVVTLTPLLLFAAAASRVPLSTMGLLQYLTPVLQFLCGVVVLGEHMPTARWVGFGLVWLALVVLTADSLYTARRQRAARLAAAAGTTPSRAGR</sequence>
<dbReference type="RefSeq" id="WP_231444010.1">
    <property type="nucleotide sequence ID" value="NZ_JAJOMB010000010.1"/>
</dbReference>
<feature type="transmembrane region" description="Helical" evidence="8">
    <location>
        <begin position="214"/>
        <end position="235"/>
    </location>
</feature>
<feature type="transmembrane region" description="Helical" evidence="8">
    <location>
        <begin position="271"/>
        <end position="292"/>
    </location>
</feature>
<feature type="domain" description="EamA" evidence="9">
    <location>
        <begin position="7"/>
        <end position="143"/>
    </location>
</feature>
<evidence type="ECO:0000259" key="9">
    <source>
        <dbReference type="Pfam" id="PF00892"/>
    </source>
</evidence>
<dbReference type="NCBIfam" id="TIGR00688">
    <property type="entry name" value="rarD"/>
    <property type="match status" value="1"/>
</dbReference>
<feature type="transmembrane region" description="Helical" evidence="8">
    <location>
        <begin position="150"/>
        <end position="166"/>
    </location>
</feature>
<dbReference type="PANTHER" id="PTHR22911">
    <property type="entry name" value="ACYL-MALONYL CONDENSING ENZYME-RELATED"/>
    <property type="match status" value="1"/>
</dbReference>
<dbReference type="Proteomes" id="UP001138997">
    <property type="component" value="Unassembled WGS sequence"/>
</dbReference>
<feature type="transmembrane region" description="Helical" evidence="8">
    <location>
        <begin position="127"/>
        <end position="144"/>
    </location>
</feature>
<evidence type="ECO:0000256" key="1">
    <source>
        <dbReference type="ARBA" id="ARBA00004651"/>
    </source>
</evidence>
<dbReference type="SUPFAM" id="SSF103481">
    <property type="entry name" value="Multidrug resistance efflux transporter EmrE"/>
    <property type="match status" value="2"/>
</dbReference>
<dbReference type="GO" id="GO:0005886">
    <property type="term" value="C:plasma membrane"/>
    <property type="evidence" value="ECO:0007669"/>
    <property type="project" value="UniProtKB-SubCell"/>
</dbReference>
<feature type="transmembrane region" description="Helical" evidence="8">
    <location>
        <begin position="247"/>
        <end position="265"/>
    </location>
</feature>
<dbReference type="EMBL" id="JAJOMB010000010">
    <property type="protein sequence ID" value="MCD5313117.1"/>
    <property type="molecule type" value="Genomic_DNA"/>
</dbReference>
<evidence type="ECO:0000256" key="5">
    <source>
        <dbReference type="ARBA" id="ARBA00022692"/>
    </source>
</evidence>
<keyword evidence="6 8" id="KW-1133">Transmembrane helix</keyword>
<keyword evidence="7 8" id="KW-0472">Membrane</keyword>
<evidence type="ECO:0000256" key="8">
    <source>
        <dbReference type="SAM" id="Phobius"/>
    </source>
</evidence>
<dbReference type="InterPro" id="IPR004626">
    <property type="entry name" value="RarD"/>
</dbReference>
<evidence type="ECO:0000313" key="11">
    <source>
        <dbReference type="Proteomes" id="UP001138997"/>
    </source>
</evidence>
<dbReference type="Pfam" id="PF00892">
    <property type="entry name" value="EamA"/>
    <property type="match status" value="2"/>
</dbReference>
<comment type="similarity">
    <text evidence="2">Belongs to the EamA transporter family.</text>
</comment>
<evidence type="ECO:0000256" key="6">
    <source>
        <dbReference type="ARBA" id="ARBA00022989"/>
    </source>
</evidence>
<comment type="caution">
    <text evidence="10">The sequence shown here is derived from an EMBL/GenBank/DDBJ whole genome shotgun (WGS) entry which is preliminary data.</text>
</comment>